<dbReference type="Gene3D" id="1.10.8.280">
    <property type="entry name" value="ABC transporter ATPase domain-like"/>
    <property type="match status" value="1"/>
</dbReference>
<evidence type="ECO:0000256" key="11">
    <source>
        <dbReference type="ARBA" id="ARBA00022881"/>
    </source>
</evidence>
<evidence type="ECO:0000256" key="3">
    <source>
        <dbReference type="ARBA" id="ARBA00022723"/>
    </source>
</evidence>
<evidence type="ECO:0000256" key="4">
    <source>
        <dbReference type="ARBA" id="ARBA00022737"/>
    </source>
</evidence>
<dbReference type="NCBIfam" id="TIGR00630">
    <property type="entry name" value="uvra"/>
    <property type="match status" value="1"/>
</dbReference>
<keyword evidence="4" id="KW-0677">Repeat</keyword>
<dbReference type="Gene3D" id="3.30.1490.20">
    <property type="entry name" value="ATP-grasp fold, A domain"/>
    <property type="match status" value="1"/>
</dbReference>
<evidence type="ECO:0000256" key="7">
    <source>
        <dbReference type="ARBA" id="ARBA00022769"/>
    </source>
</evidence>
<evidence type="ECO:0000259" key="17">
    <source>
        <dbReference type="PROSITE" id="PS50893"/>
    </source>
</evidence>
<keyword evidence="6" id="KW-0227">DNA damage</keyword>
<evidence type="ECO:0000256" key="9">
    <source>
        <dbReference type="ARBA" id="ARBA00022833"/>
    </source>
</evidence>
<dbReference type="InterPro" id="IPR017871">
    <property type="entry name" value="ABC_transporter-like_CS"/>
</dbReference>
<comment type="subcellular location">
    <subcellularLocation>
        <location evidence="1">Cytoplasm</location>
    </subcellularLocation>
</comment>
<sequence>MSSIVRLSGITVRNLKNVTVEFCPKEIVLFTGVSGSGKSSLAFNTIYAAGRKCYITTLPSFFATRVHSLPTPAVKKIEGLSPTVAVKQNFFEQHTHATVGSTTEINSYLALLFSLDGQAYDPVTLRPLNLYSKEKILAEIAAIPDGTQLTLLAPLPTGDVLGIRECLRQGFTKILINGEIFPIHKFLATGVPGSAQLVIDTLIKNTSNTPRLKVSLFTTLDIGRGECCVHFDNQKLFFSTQAVPLDTQTTYSPLSPDLFSSHSHQNRCPQCLGSGIFVSIEDPSIIQQALSIEKNCCPFAGNYATFLHRTIYQALADSLGFNLSTPWQNLSPDIQHIFLYGKEGLSLPVTLFDGTLGKKTQTHKQWKGVLNEIGEKIRFSNKPSRYLPKGTSYTACPRCKKTGLSDYANAARWHGKSFADLQQMSLQELLLFLNQLPQKEPAIEEVIQGLQARLIMLRDLGLSYLSPERAINTLSGGEQERTALAKHLGAELMGVTYVLDEPSVGLHPKDTHKLMEVIQKLRDQGNTILLVEHDEQMLSLADRVIDIGPGAGIFGGEVVFNGSPKEFITKSRSITAQYLRQEQRIPIPSKRKRSLGTITLSQANAHNLKNLSVSFPLGQLTVVTGVSGSGKSSLINDTLVPCVEEFIEQGSCPSLSVQGKLSRLIHINRDLPGRSQRSIPLTYIKAFDELRQLFAEQPRCKPLGLTKSHFSFNTPLGICLECRGLGSITTNDNQDAITCPSCSGKRFLPQVLEIRYKNKTIADILEMTACEAEKFFEDKPSIHSKIQALCTLGLHYLPLGRPLYSLSGGEIQRLKLACELFSSVKHPTLYVLDEPTTGLHTHDVKQLIHVLQSLIDQGHSVVIIEHNMHIVKVADYVLELGPEGGNKGGYLIASCSPEELVLKHTPTALALRPFLSQCQKLPLLPKPRQKPLVPAAITITNAHHHHLKHIDVSIPRYALTAVTGPSASGKHSLVFDVLHAAGNIAYAELFPPYIRQALIKKTPLPAVDKVTGLSPVIAIEKKQAQNSTLSIASALGISEMLEELFTRMGRPYSPISGDALREVSPQTITEKLLTDYTQGYVTITIPCPPEENFFSYTQEMLREGFLKLYANEQLYDLEGPFPPSLKAPAIVIHHAKILEKNTPSILASLSLAFSKSPSICLHIEHLGKTFSKTYKLGLQDSEGNLFPKGKQLLSGGQTYLCPFCYGRGSLTTFSILPYKQSFAQYTPLSLFTSLFPNQDPSPIYSLLEDLEIPSTTLFLEMDDDAFQNLCLGTQYHPGFNTLCTKAMLSQSPSDLPSDLLSQTPCDQCKGHGTYAYELYSCIHNTSLSDIYQANVSFLKQFLLSLEDPLPFVPDILHKLELLERMGLGYVILGQEQSSLSEGEHYRLLLAKTFSSGLTDIIYLLEDPLAGIHPEDAPSLLSVIKELAANHNTVVATDREGYLAQHADFVLYLGPESGPNGGYLLETCSLKNPQPLSLSTHTAKKTPRLSVSLSTSALQIDKLSIPLCSLSTISGRSGSGKTTLLLEGIYKSGCATLEKDTSLFSEIIFLDSHPQSASSRSDISTYFDIAPSLRNFFSSLTQAKALNIPSSMFSPNTKQGQCSDCWGLGYQWIDRAFYAMEKRSCPTCGGFRVQPLVQEVVYEGKHFGQWLQVSLNEIAETFPFLKKIQKPLQTLITNGLGYLSLGQNMSSLSLSEKIFVKLTKHVFLPPKHPTLFLLDEVAASLDNQQKYTLLSQLNNLVSLGHTIVIVENHPAFSQHTDFLIRMEHETGKAGCRIIFSGTNKSSVR</sequence>
<evidence type="ECO:0000256" key="8">
    <source>
        <dbReference type="ARBA" id="ARBA00022771"/>
    </source>
</evidence>
<evidence type="ECO:0000256" key="2">
    <source>
        <dbReference type="ARBA" id="ARBA00022490"/>
    </source>
</evidence>
<dbReference type="InterPro" id="IPR041552">
    <property type="entry name" value="UvrA_DNA-bd"/>
</dbReference>
<keyword evidence="10" id="KW-0067">ATP-binding</keyword>
<organism evidence="18 19">
    <name type="scientific">Chlamydia suis</name>
    <dbReference type="NCBI Taxonomy" id="83559"/>
    <lineage>
        <taxon>Bacteria</taxon>
        <taxon>Pseudomonadati</taxon>
        <taxon>Chlamydiota</taxon>
        <taxon>Chlamydiia</taxon>
        <taxon>Chlamydiales</taxon>
        <taxon>Chlamydiaceae</taxon>
        <taxon>Chlamydia/Chlamydophila group</taxon>
        <taxon>Chlamydia</taxon>
    </lineage>
</organism>
<dbReference type="Gene3D" id="1.20.1580.10">
    <property type="entry name" value="ABC transporter ATPase like domain"/>
    <property type="match status" value="3"/>
</dbReference>
<accession>A0AAQ0J697</accession>
<keyword evidence="3" id="KW-0479">Metal-binding</keyword>
<keyword evidence="11" id="KW-0267">Excision nuclease</keyword>
<keyword evidence="7" id="KW-0228">DNA excision</keyword>
<dbReference type="SUPFAM" id="SSF52540">
    <property type="entry name" value="P-loop containing nucleoside triphosphate hydrolases"/>
    <property type="match status" value="4"/>
</dbReference>
<keyword evidence="9" id="KW-0862">Zinc</keyword>
<keyword evidence="13" id="KW-0234">DNA repair</keyword>
<dbReference type="RefSeq" id="WP_219664383.1">
    <property type="nucleotide sequence ID" value="NZ_CP063064.1"/>
</dbReference>
<evidence type="ECO:0000256" key="1">
    <source>
        <dbReference type="ARBA" id="ARBA00004496"/>
    </source>
</evidence>
<evidence type="ECO:0000313" key="19">
    <source>
        <dbReference type="Proteomes" id="UP000825134"/>
    </source>
</evidence>
<dbReference type="PANTHER" id="PTHR43152">
    <property type="entry name" value="UVRABC SYSTEM PROTEIN A"/>
    <property type="match status" value="1"/>
</dbReference>
<evidence type="ECO:0000256" key="15">
    <source>
        <dbReference type="ARBA" id="ARBA00039316"/>
    </source>
</evidence>
<dbReference type="GO" id="GO:0005737">
    <property type="term" value="C:cytoplasm"/>
    <property type="evidence" value="ECO:0007669"/>
    <property type="project" value="UniProtKB-SubCell"/>
</dbReference>
<dbReference type="GO" id="GO:0008270">
    <property type="term" value="F:zinc ion binding"/>
    <property type="evidence" value="ECO:0007669"/>
    <property type="project" value="UniProtKB-KW"/>
</dbReference>
<name>A0AAQ0J697_9CHLA</name>
<dbReference type="PROSITE" id="PS50893">
    <property type="entry name" value="ABC_TRANSPORTER_2"/>
    <property type="match status" value="2"/>
</dbReference>
<evidence type="ECO:0000256" key="13">
    <source>
        <dbReference type="ARBA" id="ARBA00023204"/>
    </source>
</evidence>
<dbReference type="GO" id="GO:0009380">
    <property type="term" value="C:excinuclease repair complex"/>
    <property type="evidence" value="ECO:0007669"/>
    <property type="project" value="InterPro"/>
</dbReference>
<feature type="domain" description="ABC transporter" evidence="17">
    <location>
        <begin position="314"/>
        <end position="580"/>
    </location>
</feature>
<keyword evidence="5" id="KW-0547">Nucleotide-binding</keyword>
<dbReference type="GO" id="GO:0006289">
    <property type="term" value="P:nucleotide-excision repair"/>
    <property type="evidence" value="ECO:0007669"/>
    <property type="project" value="InterPro"/>
</dbReference>
<dbReference type="EMBL" id="CP063185">
    <property type="protein sequence ID" value="QYC74320.1"/>
    <property type="molecule type" value="Genomic_DNA"/>
</dbReference>
<dbReference type="Proteomes" id="UP000825134">
    <property type="component" value="Chromosome"/>
</dbReference>
<comment type="similarity">
    <text evidence="14">Belongs to the ABC transporter superfamily. UvrA family.</text>
</comment>
<evidence type="ECO:0000256" key="12">
    <source>
        <dbReference type="ARBA" id="ARBA00023125"/>
    </source>
</evidence>
<dbReference type="GO" id="GO:0016887">
    <property type="term" value="F:ATP hydrolysis activity"/>
    <property type="evidence" value="ECO:0007669"/>
    <property type="project" value="InterPro"/>
</dbReference>
<feature type="domain" description="ABC transporter" evidence="17">
    <location>
        <begin position="593"/>
        <end position="907"/>
    </location>
</feature>
<evidence type="ECO:0000256" key="10">
    <source>
        <dbReference type="ARBA" id="ARBA00022840"/>
    </source>
</evidence>
<evidence type="ECO:0000313" key="18">
    <source>
        <dbReference type="EMBL" id="QYC74320.1"/>
    </source>
</evidence>
<dbReference type="NCBIfam" id="NF001885">
    <property type="entry name" value="PRK00635.1"/>
    <property type="match status" value="1"/>
</dbReference>
<dbReference type="Gene3D" id="3.40.50.300">
    <property type="entry name" value="P-loop containing nucleotide triphosphate hydrolases"/>
    <property type="match status" value="5"/>
</dbReference>
<proteinExistence type="inferred from homology"/>
<dbReference type="GO" id="GO:0003677">
    <property type="term" value="F:DNA binding"/>
    <property type="evidence" value="ECO:0007669"/>
    <property type="project" value="UniProtKB-KW"/>
</dbReference>
<keyword evidence="2" id="KW-0963">Cytoplasm</keyword>
<dbReference type="InterPro" id="IPR027417">
    <property type="entry name" value="P-loop_NTPase"/>
</dbReference>
<dbReference type="CDD" id="cd03271">
    <property type="entry name" value="ABC_UvrA_II"/>
    <property type="match status" value="1"/>
</dbReference>
<dbReference type="GO" id="GO:0004518">
    <property type="term" value="F:nuclease activity"/>
    <property type="evidence" value="ECO:0007669"/>
    <property type="project" value="UniProtKB-KW"/>
</dbReference>
<dbReference type="Pfam" id="PF17755">
    <property type="entry name" value="UvrA_DNA-bind"/>
    <property type="match status" value="1"/>
</dbReference>
<dbReference type="Pfam" id="PF17760">
    <property type="entry name" value="UvrA_inter"/>
    <property type="match status" value="1"/>
</dbReference>
<keyword evidence="12" id="KW-0238">DNA-binding</keyword>
<dbReference type="InterPro" id="IPR013815">
    <property type="entry name" value="ATP_grasp_subdomain_1"/>
</dbReference>
<dbReference type="InterPro" id="IPR004602">
    <property type="entry name" value="UvrA"/>
</dbReference>
<reference evidence="18" key="1">
    <citation type="journal article" date="2021" name="Front. Microbiol.">
        <title>Generation of Tetracycline and Rifamycin Resistant Chlamydia Suis Recombinants.</title>
        <authorList>
            <person name="Marti H."/>
            <person name="Bommana S."/>
            <person name="Read T.D."/>
            <person name="Pesch T."/>
            <person name="Prahauser B."/>
            <person name="Dean D."/>
            <person name="Borel N."/>
        </authorList>
    </citation>
    <scope>NUCLEOTIDE SEQUENCE</scope>
    <source>
        <strain evidence="18">208.1</strain>
    </source>
</reference>
<dbReference type="InterPro" id="IPR041102">
    <property type="entry name" value="UvrA_inter"/>
</dbReference>
<keyword evidence="8" id="KW-0863">Zinc-finger</keyword>
<evidence type="ECO:0000256" key="5">
    <source>
        <dbReference type="ARBA" id="ARBA00022741"/>
    </source>
</evidence>
<evidence type="ECO:0000256" key="16">
    <source>
        <dbReference type="ARBA" id="ARBA00042156"/>
    </source>
</evidence>
<dbReference type="InterPro" id="IPR003439">
    <property type="entry name" value="ABC_transporter-like_ATP-bd"/>
</dbReference>
<dbReference type="PANTHER" id="PTHR43152:SF3">
    <property type="entry name" value="UVRABC SYSTEM PROTEIN A"/>
    <property type="match status" value="1"/>
</dbReference>
<evidence type="ECO:0000256" key="6">
    <source>
        <dbReference type="ARBA" id="ARBA00022763"/>
    </source>
</evidence>
<protein>
    <recommendedName>
        <fullName evidence="15">UvrABC system protein A</fullName>
    </recommendedName>
    <alternativeName>
        <fullName evidence="16">Excinuclease ABC subunit A</fullName>
    </alternativeName>
</protein>
<evidence type="ECO:0000256" key="14">
    <source>
        <dbReference type="ARBA" id="ARBA00038000"/>
    </source>
</evidence>
<dbReference type="PROSITE" id="PS00211">
    <property type="entry name" value="ABC_TRANSPORTER_1"/>
    <property type="match status" value="1"/>
</dbReference>
<dbReference type="GO" id="GO:0005524">
    <property type="term" value="F:ATP binding"/>
    <property type="evidence" value="ECO:0007669"/>
    <property type="project" value="UniProtKB-KW"/>
</dbReference>
<gene>
    <name evidence="18" type="primary">uvrA</name>
    <name evidence="18" type="ORF">INQ84_04415</name>
</gene>